<comment type="caution">
    <text evidence="2">The sequence shown here is derived from an EMBL/GenBank/DDBJ whole genome shotgun (WGS) entry which is preliminary data.</text>
</comment>
<gene>
    <name evidence="2" type="ORF">WKW79_34705</name>
</gene>
<dbReference type="Proteomes" id="UP001367030">
    <property type="component" value="Unassembled WGS sequence"/>
</dbReference>
<evidence type="ECO:0000256" key="1">
    <source>
        <dbReference type="SAM" id="Phobius"/>
    </source>
</evidence>
<dbReference type="Pfam" id="PF10136">
    <property type="entry name" value="SpecificRecomb"/>
    <property type="match status" value="1"/>
</dbReference>
<accession>A0ABU8XJI9</accession>
<organism evidence="2 3">
    <name type="scientific">Variovorax robiniae</name>
    <dbReference type="NCBI Taxonomy" id="1836199"/>
    <lineage>
        <taxon>Bacteria</taxon>
        <taxon>Pseudomonadati</taxon>
        <taxon>Pseudomonadota</taxon>
        <taxon>Betaproteobacteria</taxon>
        <taxon>Burkholderiales</taxon>
        <taxon>Comamonadaceae</taxon>
        <taxon>Variovorax</taxon>
    </lineage>
</organism>
<feature type="transmembrane region" description="Helical" evidence="1">
    <location>
        <begin position="174"/>
        <end position="192"/>
    </location>
</feature>
<protein>
    <submittedName>
        <fullName evidence="2">Uncharacterized protein</fullName>
    </submittedName>
</protein>
<keyword evidence="1" id="KW-0812">Transmembrane</keyword>
<evidence type="ECO:0000313" key="2">
    <source>
        <dbReference type="EMBL" id="MEJ8859749.1"/>
    </source>
</evidence>
<keyword evidence="1" id="KW-1133">Transmembrane helix</keyword>
<proteinExistence type="predicted"/>
<keyword evidence="3" id="KW-1185">Reference proteome</keyword>
<name>A0ABU8XJI9_9BURK</name>
<sequence length="212" mass="22941">MVRIRDLIDCLFSEQPHPAIAQNLVSGERYSIRALIANNDLLLAAKVAERGAEVGEHQITRDRAECRGTLLPAAGGRRRPASGGFIAGFSVLLKFGVLAIPLSAFWSGFSLGLLYSRSFIVIQLAHATLANKHPATTAMTIRAALGAAGRRSPSHRHQLQHAAQRDVRGEDGDMLGNVLVMAPTELLLYFLLRAAIGARLRRHPASFPLPPT</sequence>
<keyword evidence="1" id="KW-0472">Membrane</keyword>
<evidence type="ECO:0000313" key="3">
    <source>
        <dbReference type="Proteomes" id="UP001367030"/>
    </source>
</evidence>
<feature type="transmembrane region" description="Helical" evidence="1">
    <location>
        <begin position="85"/>
        <end position="109"/>
    </location>
</feature>
<dbReference type="EMBL" id="JBBKZS010000036">
    <property type="protein sequence ID" value="MEJ8859749.1"/>
    <property type="molecule type" value="Genomic_DNA"/>
</dbReference>
<reference evidence="2 3" key="1">
    <citation type="submission" date="2024-03" db="EMBL/GenBank/DDBJ databases">
        <title>Novel species of the genus Variovorax.</title>
        <authorList>
            <person name="Liu Q."/>
            <person name="Xin Y.-H."/>
        </authorList>
    </citation>
    <scope>NUCLEOTIDE SEQUENCE [LARGE SCALE GENOMIC DNA]</scope>
    <source>
        <strain evidence="2 3">KACC 18901</strain>
    </source>
</reference>
<dbReference type="InterPro" id="IPR011385">
    <property type="entry name" value="Site-sp_rcmbase"/>
</dbReference>